<accession>A0A2S1KRI0</accession>
<organism evidence="2 3">
    <name type="scientific">Weissella cibaria</name>
    <dbReference type="NCBI Taxonomy" id="137591"/>
    <lineage>
        <taxon>Bacteria</taxon>
        <taxon>Bacillati</taxon>
        <taxon>Bacillota</taxon>
        <taxon>Bacilli</taxon>
        <taxon>Lactobacillales</taxon>
        <taxon>Lactobacillaceae</taxon>
        <taxon>Weissella</taxon>
    </lineage>
</organism>
<proteinExistence type="predicted"/>
<gene>
    <name evidence="2" type="ORF">B6254_1178</name>
</gene>
<feature type="domain" description="Cyanophage baseplate Pam3 plug gp18" evidence="1">
    <location>
        <begin position="7"/>
        <end position="104"/>
    </location>
</feature>
<reference evidence="2 3" key="1">
    <citation type="submission" date="2017-04" db="EMBL/GenBank/DDBJ databases">
        <title>Weissella cibaria strain m2 complete genome.</title>
        <authorList>
            <person name="Pan Q."/>
            <person name="Tan M."/>
            <person name="Yao F."/>
            <person name="Su S."/>
        </authorList>
    </citation>
    <scope>NUCLEOTIDE SEQUENCE [LARGE SCALE GENOMIC DNA]</scope>
    <source>
        <strain evidence="2 3">M2</strain>
    </source>
</reference>
<dbReference type="RefSeq" id="WP_062359021.1">
    <property type="nucleotide sequence ID" value="NZ_CP020928.1"/>
</dbReference>
<dbReference type="Proteomes" id="UP000244870">
    <property type="component" value="Chromosome"/>
</dbReference>
<name>A0A2S1KRI0_9LACO</name>
<protein>
    <recommendedName>
        <fullName evidence="1">Cyanophage baseplate Pam3 plug gp18 domain-containing protein</fullName>
    </recommendedName>
</protein>
<evidence type="ECO:0000313" key="2">
    <source>
        <dbReference type="EMBL" id="AWF95584.1"/>
    </source>
</evidence>
<dbReference type="AlphaFoldDB" id="A0A2S1KRI0"/>
<dbReference type="Pfam" id="PF22479">
    <property type="entry name" value="Pam3_gp18"/>
    <property type="match status" value="1"/>
</dbReference>
<sequence length="112" mass="12729">MDQRALIDVDIGSLPEEFEIELAGSNVFLRFDYNGQGQFFTVDLYDNAHNPIVLGEKLVYGRRLWGDFTKPSIPRVDVVPYDISGKENTVTLENFGRTVFLYLMTFADDGVD</sequence>
<evidence type="ECO:0000313" key="3">
    <source>
        <dbReference type="Proteomes" id="UP000244870"/>
    </source>
</evidence>
<dbReference type="InterPro" id="IPR054252">
    <property type="entry name" value="Pam3_gp18"/>
</dbReference>
<evidence type="ECO:0000259" key="1">
    <source>
        <dbReference type="Pfam" id="PF22479"/>
    </source>
</evidence>
<dbReference type="EMBL" id="CP020928">
    <property type="protein sequence ID" value="AWF95584.1"/>
    <property type="molecule type" value="Genomic_DNA"/>
</dbReference>